<dbReference type="Pfam" id="PF08585">
    <property type="entry name" value="RMI1_N_C"/>
    <property type="match status" value="1"/>
</dbReference>
<feature type="domain" description="RMI1 N-terminal" evidence="5">
    <location>
        <begin position="14"/>
        <end position="62"/>
    </location>
</feature>
<dbReference type="GO" id="GO:0000724">
    <property type="term" value="P:double-strand break repair via homologous recombination"/>
    <property type="evidence" value="ECO:0007669"/>
    <property type="project" value="TreeGrafter"/>
</dbReference>
<dbReference type="AlphaFoldDB" id="A0A5C5FW16"/>
<dbReference type="PANTHER" id="PTHR14790:SF15">
    <property type="entry name" value="RECQ-MEDIATED GENOME INSTABILITY PROTEIN 1"/>
    <property type="match status" value="1"/>
</dbReference>
<feature type="compositionally biased region" description="Basic and acidic residues" evidence="3">
    <location>
        <begin position="327"/>
        <end position="336"/>
    </location>
</feature>
<dbReference type="InterPro" id="IPR013894">
    <property type="entry name" value="RMI1_OB"/>
</dbReference>
<dbReference type="InterPro" id="IPR049363">
    <property type="entry name" value="RMI1_N"/>
</dbReference>
<feature type="region of interest" description="Disordered" evidence="3">
    <location>
        <begin position="246"/>
        <end position="309"/>
    </location>
</feature>
<evidence type="ECO:0000259" key="5">
    <source>
        <dbReference type="Pfam" id="PF21000"/>
    </source>
</evidence>
<evidence type="ECO:0000259" key="4">
    <source>
        <dbReference type="Pfam" id="PF08585"/>
    </source>
</evidence>
<feature type="compositionally biased region" description="Low complexity" evidence="3">
    <location>
        <begin position="252"/>
        <end position="270"/>
    </location>
</feature>
<protein>
    <recommendedName>
        <fullName evidence="2">RecQ-mediated genome instability protein 1</fullName>
    </recommendedName>
</protein>
<dbReference type="InterPro" id="IPR042470">
    <property type="entry name" value="RMI1_N_C_sf"/>
</dbReference>
<name>A0A5C5FW16_9BASI</name>
<dbReference type="Gene3D" id="2.40.50.770">
    <property type="entry name" value="RecQ-mediated genome instability protein Rmi1, C-terminal domain"/>
    <property type="match status" value="1"/>
</dbReference>
<feature type="compositionally biased region" description="Pro residues" evidence="3">
    <location>
        <begin position="291"/>
        <end position="300"/>
    </location>
</feature>
<reference evidence="6 7" key="1">
    <citation type="submission" date="2019-03" db="EMBL/GenBank/DDBJ databases">
        <title>Rhodosporidium diobovatum UCD-FST 08-225 genome sequencing, assembly, and annotation.</title>
        <authorList>
            <person name="Fakankun I.U."/>
            <person name="Fristensky B."/>
            <person name="Levin D.B."/>
        </authorList>
    </citation>
    <scope>NUCLEOTIDE SEQUENCE [LARGE SCALE GENOMIC DNA]</scope>
    <source>
        <strain evidence="6 7">UCD-FST 08-225</strain>
    </source>
</reference>
<evidence type="ECO:0000256" key="1">
    <source>
        <dbReference type="ARBA" id="ARBA00006395"/>
    </source>
</evidence>
<dbReference type="GO" id="GO:0016604">
    <property type="term" value="C:nuclear body"/>
    <property type="evidence" value="ECO:0007669"/>
    <property type="project" value="TreeGrafter"/>
</dbReference>
<evidence type="ECO:0000256" key="2">
    <source>
        <dbReference type="ARBA" id="ARBA00018987"/>
    </source>
</evidence>
<feature type="domain" description="RecQ mediated genome instability protein 1 OB-fold" evidence="4">
    <location>
        <begin position="93"/>
        <end position="231"/>
    </location>
</feature>
<dbReference type="GO" id="GO:0031422">
    <property type="term" value="C:RecQ family helicase-topoisomerase III complex"/>
    <property type="evidence" value="ECO:0007669"/>
    <property type="project" value="TreeGrafter"/>
</dbReference>
<dbReference type="Proteomes" id="UP000311382">
    <property type="component" value="Unassembled WGS sequence"/>
</dbReference>
<keyword evidence="7" id="KW-1185">Reference proteome</keyword>
<dbReference type="PANTHER" id="PTHR14790">
    <property type="entry name" value="RECQ-MEDIATED GENOME INSTABILITY PROTEIN 1 RMI1"/>
    <property type="match status" value="1"/>
</dbReference>
<evidence type="ECO:0000313" key="7">
    <source>
        <dbReference type="Proteomes" id="UP000311382"/>
    </source>
</evidence>
<feature type="compositionally biased region" description="Low complexity" evidence="3">
    <location>
        <begin position="376"/>
        <end position="385"/>
    </location>
</feature>
<dbReference type="STRING" id="5288.A0A5C5FW16"/>
<dbReference type="Pfam" id="PF21000">
    <property type="entry name" value="RMI1_N_N"/>
    <property type="match status" value="1"/>
</dbReference>
<sequence>MPGIPPAFLAWYRSTYPTLQFNPEWLEACVEYLQESDPTAATTPGLIKAVEVQLLSSDLSTSVQLPTPPARRAALTTHTPASARTVLFAGGKKAAVLFQVQRVSDAAHSAIQGREVLEEKREARKLAGREGGGRIMDLGEEEPGEADNKDAVLPAGRAPVFPRGNGSFVLTDGETEVRAFERERIDGLGLEEIKLGTKLLVHDVPFVNGIMMLTRQNTVVKGYQVEELEAVKEWVLENGFRERIGMDPLPAPGDEAPLAAAPAAAAAAAAQNIDMSPPPRSPRPRQRSPPRQVPPGPKEPSPSSDYFGDDLDLAMELDAADADEEDAMRAMEEDAAMHAGRQASAKQRAGRAPRVKQEQPGPSSGGRAAPGGAGSTTGLSGQVEVLELDSDDDEPVAKREADGPGLKRRKVQGGTAAVAGPAGGGARGRTTVLELDSDD</sequence>
<feature type="region of interest" description="Disordered" evidence="3">
    <location>
        <begin position="324"/>
        <end position="439"/>
    </location>
</feature>
<comment type="similarity">
    <text evidence="1">Belongs to the RMI1 family.</text>
</comment>
<dbReference type="SMART" id="SM01161">
    <property type="entry name" value="DUF1767"/>
    <property type="match status" value="1"/>
</dbReference>
<evidence type="ECO:0000313" key="6">
    <source>
        <dbReference type="EMBL" id="TNY20436.1"/>
    </source>
</evidence>
<accession>A0A5C5FW16</accession>
<dbReference type="GO" id="GO:0000712">
    <property type="term" value="P:resolution of meiotic recombination intermediates"/>
    <property type="evidence" value="ECO:0007669"/>
    <property type="project" value="TreeGrafter"/>
</dbReference>
<dbReference type="EMBL" id="SOZI01000067">
    <property type="protein sequence ID" value="TNY20436.1"/>
    <property type="molecule type" value="Genomic_DNA"/>
</dbReference>
<proteinExistence type="inferred from homology"/>
<gene>
    <name evidence="6" type="ORF">DMC30DRAFT_377473</name>
</gene>
<dbReference type="OrthoDB" id="341511at2759"/>
<evidence type="ECO:0000256" key="3">
    <source>
        <dbReference type="SAM" id="MobiDB-lite"/>
    </source>
</evidence>
<organism evidence="6 7">
    <name type="scientific">Rhodotorula diobovata</name>
    <dbReference type="NCBI Taxonomy" id="5288"/>
    <lineage>
        <taxon>Eukaryota</taxon>
        <taxon>Fungi</taxon>
        <taxon>Dikarya</taxon>
        <taxon>Basidiomycota</taxon>
        <taxon>Pucciniomycotina</taxon>
        <taxon>Microbotryomycetes</taxon>
        <taxon>Sporidiobolales</taxon>
        <taxon>Sporidiobolaceae</taxon>
        <taxon>Rhodotorula</taxon>
    </lineage>
</organism>
<comment type="caution">
    <text evidence="6">The sequence shown here is derived from an EMBL/GenBank/DDBJ whole genome shotgun (WGS) entry which is preliminary data.</text>
</comment>